<organism evidence="1 2">
    <name type="scientific">Streblomastix strix</name>
    <dbReference type="NCBI Taxonomy" id="222440"/>
    <lineage>
        <taxon>Eukaryota</taxon>
        <taxon>Metamonada</taxon>
        <taxon>Preaxostyla</taxon>
        <taxon>Oxymonadida</taxon>
        <taxon>Streblomastigidae</taxon>
        <taxon>Streblomastix</taxon>
    </lineage>
</organism>
<dbReference type="EMBL" id="SNRW01014499">
    <property type="protein sequence ID" value="KAA6371406.1"/>
    <property type="molecule type" value="Genomic_DNA"/>
</dbReference>
<name>A0A5J4UL60_9EUKA</name>
<gene>
    <name evidence="1" type="ORF">EZS28_033066</name>
</gene>
<evidence type="ECO:0000313" key="2">
    <source>
        <dbReference type="Proteomes" id="UP000324800"/>
    </source>
</evidence>
<proteinExistence type="predicted"/>
<accession>A0A5J4UL60</accession>
<dbReference type="AlphaFoldDB" id="A0A5J4UL60"/>
<dbReference type="Proteomes" id="UP000324800">
    <property type="component" value="Unassembled WGS sequence"/>
</dbReference>
<sequence length="86" mass="10045">MVEEENQRKKLSKTNGMKIEKNKINNYVIKSGSQQIEEEGAIEEIESQMVNEGYRGDTKNNASIAKGEILNYFIEQGNPRPYWYNW</sequence>
<reference evidence="1 2" key="1">
    <citation type="submission" date="2019-03" db="EMBL/GenBank/DDBJ databases">
        <title>Single cell metagenomics reveals metabolic interactions within the superorganism composed of flagellate Streblomastix strix and complex community of Bacteroidetes bacteria on its surface.</title>
        <authorList>
            <person name="Treitli S.C."/>
            <person name="Kolisko M."/>
            <person name="Husnik F."/>
            <person name="Keeling P."/>
            <person name="Hampl V."/>
        </authorList>
    </citation>
    <scope>NUCLEOTIDE SEQUENCE [LARGE SCALE GENOMIC DNA]</scope>
    <source>
        <strain evidence="1">ST1C</strain>
    </source>
</reference>
<comment type="caution">
    <text evidence="1">The sequence shown here is derived from an EMBL/GenBank/DDBJ whole genome shotgun (WGS) entry which is preliminary data.</text>
</comment>
<evidence type="ECO:0000313" key="1">
    <source>
        <dbReference type="EMBL" id="KAA6371406.1"/>
    </source>
</evidence>
<protein>
    <submittedName>
        <fullName evidence="1">Uncharacterized protein</fullName>
    </submittedName>
</protein>